<evidence type="ECO:0000256" key="11">
    <source>
        <dbReference type="ARBA" id="ARBA00030126"/>
    </source>
</evidence>
<organism evidence="15">
    <name type="scientific">Graphocephala atropunctata</name>
    <dbReference type="NCBI Taxonomy" id="36148"/>
    <lineage>
        <taxon>Eukaryota</taxon>
        <taxon>Metazoa</taxon>
        <taxon>Ecdysozoa</taxon>
        <taxon>Arthropoda</taxon>
        <taxon>Hexapoda</taxon>
        <taxon>Insecta</taxon>
        <taxon>Pterygota</taxon>
        <taxon>Neoptera</taxon>
        <taxon>Paraneoptera</taxon>
        <taxon>Hemiptera</taxon>
        <taxon>Auchenorrhyncha</taxon>
        <taxon>Membracoidea</taxon>
        <taxon>Cicadellidae</taxon>
        <taxon>Cicadellinae</taxon>
        <taxon>Cicadellini</taxon>
        <taxon>Graphocephala</taxon>
    </lineage>
</organism>
<comment type="similarity">
    <text evidence="4">Belongs to the HARBI1 family.</text>
</comment>
<keyword evidence="10" id="KW-0539">Nucleus</keyword>
<feature type="chain" id="PRO_5011887449" description="Putative nuclease HARBI1" evidence="13">
    <location>
        <begin position="16"/>
        <end position="343"/>
    </location>
</feature>
<evidence type="ECO:0000256" key="2">
    <source>
        <dbReference type="ARBA" id="ARBA00004123"/>
    </source>
</evidence>
<dbReference type="AlphaFoldDB" id="A0A1B6K8N1"/>
<comment type="subcellular location">
    <subcellularLocation>
        <location evidence="3">Cytoplasm</location>
    </subcellularLocation>
    <subcellularLocation>
        <location evidence="2">Nucleus</location>
    </subcellularLocation>
</comment>
<gene>
    <name evidence="16" type="ORF">g.51808</name>
    <name evidence="15" type="ORF">g.51809</name>
</gene>
<evidence type="ECO:0000256" key="1">
    <source>
        <dbReference type="ARBA" id="ARBA00001968"/>
    </source>
</evidence>
<dbReference type="InterPro" id="IPR026103">
    <property type="entry name" value="HARBI1_animal"/>
</dbReference>
<accession>A0A1B6K8N1</accession>
<protein>
    <recommendedName>
        <fullName evidence="5">Putative nuclease HARBI1</fullName>
    </recommendedName>
    <alternativeName>
        <fullName evidence="11">Harbinger transposase-derived nuclease</fullName>
    </alternativeName>
</protein>
<keyword evidence="8" id="KW-0479">Metal-binding</keyword>
<evidence type="ECO:0000256" key="13">
    <source>
        <dbReference type="SAM" id="SignalP"/>
    </source>
</evidence>
<keyword evidence="7" id="KW-0540">Nuclease</keyword>
<dbReference type="GO" id="GO:0004518">
    <property type="term" value="F:nuclease activity"/>
    <property type="evidence" value="ECO:0007669"/>
    <property type="project" value="UniProtKB-KW"/>
</dbReference>
<dbReference type="GO" id="GO:0046872">
    <property type="term" value="F:metal ion binding"/>
    <property type="evidence" value="ECO:0007669"/>
    <property type="project" value="UniProtKB-KW"/>
</dbReference>
<evidence type="ECO:0000256" key="3">
    <source>
        <dbReference type="ARBA" id="ARBA00004496"/>
    </source>
</evidence>
<evidence type="ECO:0000256" key="6">
    <source>
        <dbReference type="ARBA" id="ARBA00022490"/>
    </source>
</evidence>
<evidence type="ECO:0000256" key="8">
    <source>
        <dbReference type="ARBA" id="ARBA00022723"/>
    </source>
</evidence>
<comment type="function">
    <text evidence="12">Transposase-derived protein that may have nuclease activity. Does not have transposase activity.</text>
</comment>
<dbReference type="GO" id="GO:0005737">
    <property type="term" value="C:cytoplasm"/>
    <property type="evidence" value="ECO:0007669"/>
    <property type="project" value="UniProtKB-SubCell"/>
</dbReference>
<keyword evidence="6" id="KW-0963">Cytoplasm</keyword>
<dbReference type="GO" id="GO:0016787">
    <property type="term" value="F:hydrolase activity"/>
    <property type="evidence" value="ECO:0007669"/>
    <property type="project" value="UniProtKB-KW"/>
</dbReference>
<dbReference type="PRINTS" id="PR02086">
    <property type="entry name" value="PUTNUCHARBI1"/>
</dbReference>
<evidence type="ECO:0000313" key="16">
    <source>
        <dbReference type="EMBL" id="JAT10165.1"/>
    </source>
</evidence>
<dbReference type="PANTHER" id="PTHR22930">
    <property type="match status" value="1"/>
</dbReference>
<evidence type="ECO:0000256" key="10">
    <source>
        <dbReference type="ARBA" id="ARBA00023242"/>
    </source>
</evidence>
<name>A0A1B6K8N1_9HEMI</name>
<feature type="signal peptide" evidence="13">
    <location>
        <begin position="1"/>
        <end position="15"/>
    </location>
</feature>
<dbReference type="GO" id="GO:0005634">
    <property type="term" value="C:nucleus"/>
    <property type="evidence" value="ECO:0007669"/>
    <property type="project" value="UniProtKB-SubCell"/>
</dbReference>
<dbReference type="Pfam" id="PF13359">
    <property type="entry name" value="DDE_Tnp_4"/>
    <property type="match status" value="1"/>
</dbReference>
<comment type="cofactor">
    <cofactor evidence="1">
        <name>a divalent metal cation</name>
        <dbReference type="ChEBI" id="CHEBI:60240"/>
    </cofactor>
</comment>
<evidence type="ECO:0000256" key="7">
    <source>
        <dbReference type="ARBA" id="ARBA00022722"/>
    </source>
</evidence>
<dbReference type="InterPro" id="IPR045249">
    <property type="entry name" value="HARBI1-like"/>
</dbReference>
<evidence type="ECO:0000256" key="9">
    <source>
        <dbReference type="ARBA" id="ARBA00022801"/>
    </source>
</evidence>
<dbReference type="PANTHER" id="PTHR22930:SF250">
    <property type="entry name" value="NUCLEASE HARBI1-LIKE PROTEIN"/>
    <property type="match status" value="1"/>
</dbReference>
<keyword evidence="9" id="KW-0378">Hydrolase</keyword>
<dbReference type="InterPro" id="IPR027806">
    <property type="entry name" value="HARBI1_dom"/>
</dbReference>
<evidence type="ECO:0000313" key="15">
    <source>
        <dbReference type="EMBL" id="JAT07792.1"/>
    </source>
</evidence>
<reference evidence="15" key="1">
    <citation type="submission" date="2015-11" db="EMBL/GenBank/DDBJ databases">
        <title>De novo transcriptome assembly of four potential Pierce s Disease insect vectors from Arizona vineyards.</title>
        <authorList>
            <person name="Tassone E.E."/>
        </authorList>
    </citation>
    <scope>NUCLEOTIDE SEQUENCE</scope>
</reference>
<dbReference type="EMBL" id="GEBQ01032185">
    <property type="protein sequence ID" value="JAT07792.1"/>
    <property type="molecule type" value="Transcribed_RNA"/>
</dbReference>
<dbReference type="EMBL" id="GEBQ01029812">
    <property type="protein sequence ID" value="JAT10165.1"/>
    <property type="molecule type" value="Transcribed_RNA"/>
</dbReference>
<evidence type="ECO:0000256" key="12">
    <source>
        <dbReference type="ARBA" id="ARBA00045850"/>
    </source>
</evidence>
<evidence type="ECO:0000256" key="5">
    <source>
        <dbReference type="ARBA" id="ARBA00015519"/>
    </source>
</evidence>
<sequence length="343" mass="39418">MLAFYLVVCWTSAMAEFMQVRQHKHYGARREINKCKELLRFESESIDFLAAEFLNETDTRGGGLSPRKQMEVFLRFVADPGFQSGIAEDVGVHRTTACKTVSYVMDKIIDRANFWIHFPATVEEINEAKIQWQRNFRLPTVIGALDCTHVQIKKPNLHGDEYVNRKGCITINVQGTCDALERFTSISAEWPGSVHDARIWRRSPVREIMSRFDGRVCLLGDSGYGISPWLITPFKPPTNEAERRFNLCHSRERVVIERCFGQIKRRFPILGNCVRVASEKVPKVVVCCAVLHNIAKYLGDVYDDNFEINGDDEIEEIDVQHENPGTTRRGADKRREMMLFVNQ</sequence>
<feature type="domain" description="DDE Tnp4" evidence="14">
    <location>
        <begin position="145"/>
        <end position="293"/>
    </location>
</feature>
<keyword evidence="13" id="KW-0732">Signal</keyword>
<proteinExistence type="inferred from homology"/>
<evidence type="ECO:0000256" key="4">
    <source>
        <dbReference type="ARBA" id="ARBA00006958"/>
    </source>
</evidence>
<evidence type="ECO:0000259" key="14">
    <source>
        <dbReference type="Pfam" id="PF13359"/>
    </source>
</evidence>